<name>A0ACB6RCV3_9PLEO</name>
<evidence type="ECO:0000313" key="1">
    <source>
        <dbReference type="EMBL" id="KAF2476927.1"/>
    </source>
</evidence>
<evidence type="ECO:0000313" key="2">
    <source>
        <dbReference type="Proteomes" id="UP000799755"/>
    </source>
</evidence>
<gene>
    <name evidence="1" type="ORF">BDR25DRAFT_339024</name>
</gene>
<accession>A0ACB6RCV3</accession>
<sequence length="216" mass="25501">MRISWRRTSTPHPDFYHRLDHELCKYGKDAGIIDHTLCTVWIHENGEIYYIPSNTTCQGASDLEEQYLRWWQRKNRALALLKSCRQIYSEATPLLYTTNTFSFSTPLTFINLFPTILPHRFQSIRSLEFTFSPELHEYLCTSRDMPLRKMCQLLSEMENLKRLIVELTGTMYLWQELLISFLDGLARVRVEGEFVVRLGWGEKWEGGYPGASFRFI</sequence>
<dbReference type="EMBL" id="MU003493">
    <property type="protein sequence ID" value="KAF2476927.1"/>
    <property type="molecule type" value="Genomic_DNA"/>
</dbReference>
<comment type="caution">
    <text evidence="1">The sequence shown here is derived from an EMBL/GenBank/DDBJ whole genome shotgun (WGS) entry which is preliminary data.</text>
</comment>
<dbReference type="Proteomes" id="UP000799755">
    <property type="component" value="Unassembled WGS sequence"/>
</dbReference>
<reference evidence="1" key="1">
    <citation type="journal article" date="2020" name="Stud. Mycol.">
        <title>101 Dothideomycetes genomes: a test case for predicting lifestyles and emergence of pathogens.</title>
        <authorList>
            <person name="Haridas S."/>
            <person name="Albert R."/>
            <person name="Binder M."/>
            <person name="Bloem J."/>
            <person name="Labutti K."/>
            <person name="Salamov A."/>
            <person name="Andreopoulos B."/>
            <person name="Baker S."/>
            <person name="Barry K."/>
            <person name="Bills G."/>
            <person name="Bluhm B."/>
            <person name="Cannon C."/>
            <person name="Castanera R."/>
            <person name="Culley D."/>
            <person name="Daum C."/>
            <person name="Ezra D."/>
            <person name="Gonzalez J."/>
            <person name="Henrissat B."/>
            <person name="Kuo A."/>
            <person name="Liang C."/>
            <person name="Lipzen A."/>
            <person name="Lutzoni F."/>
            <person name="Magnuson J."/>
            <person name="Mondo S."/>
            <person name="Nolan M."/>
            <person name="Ohm R."/>
            <person name="Pangilinan J."/>
            <person name="Park H.-J."/>
            <person name="Ramirez L."/>
            <person name="Alfaro M."/>
            <person name="Sun H."/>
            <person name="Tritt A."/>
            <person name="Yoshinaga Y."/>
            <person name="Zwiers L.-H."/>
            <person name="Turgeon B."/>
            <person name="Goodwin S."/>
            <person name="Spatafora J."/>
            <person name="Crous P."/>
            <person name="Grigoriev I."/>
        </authorList>
    </citation>
    <scope>NUCLEOTIDE SEQUENCE</scope>
    <source>
        <strain evidence="1">ATCC 200398</strain>
    </source>
</reference>
<protein>
    <submittedName>
        <fullName evidence="1">Uncharacterized protein</fullName>
    </submittedName>
</protein>
<keyword evidence="2" id="KW-1185">Reference proteome</keyword>
<proteinExistence type="predicted"/>
<organism evidence="1 2">
    <name type="scientific">Lindgomyces ingoldianus</name>
    <dbReference type="NCBI Taxonomy" id="673940"/>
    <lineage>
        <taxon>Eukaryota</taxon>
        <taxon>Fungi</taxon>
        <taxon>Dikarya</taxon>
        <taxon>Ascomycota</taxon>
        <taxon>Pezizomycotina</taxon>
        <taxon>Dothideomycetes</taxon>
        <taxon>Pleosporomycetidae</taxon>
        <taxon>Pleosporales</taxon>
        <taxon>Lindgomycetaceae</taxon>
        <taxon>Lindgomyces</taxon>
    </lineage>
</organism>